<gene>
    <name evidence="1" type="ORF">MiSe_13050</name>
</gene>
<evidence type="ECO:0000313" key="1">
    <source>
        <dbReference type="EMBL" id="GET36554.1"/>
    </source>
</evidence>
<sequence>MSGELDCYHYMCSGEDSEMTIAEIRELVQYVTNAHGETTGVLVPLKVWELLKK</sequence>
<protein>
    <submittedName>
        <fullName evidence="1">Uncharacterized protein</fullName>
    </submittedName>
</protein>
<dbReference type="AlphaFoldDB" id="A0AAV3X879"/>
<evidence type="ECO:0000313" key="2">
    <source>
        <dbReference type="Proteomes" id="UP001050975"/>
    </source>
</evidence>
<proteinExistence type="predicted"/>
<dbReference type="EMBL" id="BLAY01000014">
    <property type="protein sequence ID" value="GET36554.1"/>
    <property type="molecule type" value="Genomic_DNA"/>
</dbReference>
<dbReference type="Proteomes" id="UP001050975">
    <property type="component" value="Unassembled WGS sequence"/>
</dbReference>
<organism evidence="1 2">
    <name type="scientific">Microseira wollei NIES-4236</name>
    <dbReference type="NCBI Taxonomy" id="2530354"/>
    <lineage>
        <taxon>Bacteria</taxon>
        <taxon>Bacillati</taxon>
        <taxon>Cyanobacteriota</taxon>
        <taxon>Cyanophyceae</taxon>
        <taxon>Oscillatoriophycideae</taxon>
        <taxon>Aerosakkonematales</taxon>
        <taxon>Aerosakkonemataceae</taxon>
        <taxon>Microseira</taxon>
    </lineage>
</organism>
<comment type="caution">
    <text evidence="1">The sequence shown here is derived from an EMBL/GenBank/DDBJ whole genome shotgun (WGS) entry which is preliminary data.</text>
</comment>
<keyword evidence="2" id="KW-1185">Reference proteome</keyword>
<accession>A0AAV3X879</accession>
<name>A0AAV3X879_9CYAN</name>
<reference evidence="1" key="1">
    <citation type="submission" date="2019-10" db="EMBL/GenBank/DDBJ databases">
        <title>Draft genome sequece of Microseira wollei NIES-4236.</title>
        <authorList>
            <person name="Yamaguchi H."/>
            <person name="Suzuki S."/>
            <person name="Kawachi M."/>
        </authorList>
    </citation>
    <scope>NUCLEOTIDE SEQUENCE</scope>
    <source>
        <strain evidence="1">NIES-4236</strain>
    </source>
</reference>